<evidence type="ECO:0000259" key="3">
    <source>
        <dbReference type="Pfam" id="PF07202"/>
    </source>
</evidence>
<evidence type="ECO:0000256" key="1">
    <source>
        <dbReference type="ARBA" id="ARBA00005627"/>
    </source>
</evidence>
<feature type="domain" description="Centromere protein J C-terminal" evidence="3">
    <location>
        <begin position="607"/>
        <end position="640"/>
    </location>
</feature>
<comment type="similarity">
    <text evidence="1">Belongs to the TCP10 family.</text>
</comment>
<accession>A0A8S1JWT5</accession>
<gene>
    <name evidence="4" type="ORF">PPRIM_AZ9-3.1.T0110417</name>
</gene>
<reference evidence="4" key="1">
    <citation type="submission" date="2021-01" db="EMBL/GenBank/DDBJ databases">
        <authorList>
            <consortium name="Genoscope - CEA"/>
            <person name="William W."/>
        </authorList>
    </citation>
    <scope>NUCLEOTIDE SEQUENCE</scope>
</reference>
<keyword evidence="5" id="KW-1185">Reference proteome</keyword>
<dbReference type="Pfam" id="PF07202">
    <property type="entry name" value="Tcp10_C"/>
    <property type="match status" value="1"/>
</dbReference>
<dbReference type="InterPro" id="IPR026581">
    <property type="entry name" value="TCP10L/CENPJ"/>
</dbReference>
<comment type="caution">
    <text evidence="4">The sequence shown here is derived from an EMBL/GenBank/DDBJ whole genome shotgun (WGS) entry which is preliminary data.</text>
</comment>
<dbReference type="PANTHER" id="PTHR10331">
    <property type="entry name" value="T COMPLEX PROTEIN 10"/>
    <property type="match status" value="1"/>
</dbReference>
<evidence type="ECO:0000313" key="5">
    <source>
        <dbReference type="Proteomes" id="UP000688137"/>
    </source>
</evidence>
<name>A0A8S1JWT5_PARPR</name>
<dbReference type="InterPro" id="IPR009852">
    <property type="entry name" value="CENPJ_C_dom"/>
</dbReference>
<organism evidence="4 5">
    <name type="scientific">Paramecium primaurelia</name>
    <dbReference type="NCBI Taxonomy" id="5886"/>
    <lineage>
        <taxon>Eukaryota</taxon>
        <taxon>Sar</taxon>
        <taxon>Alveolata</taxon>
        <taxon>Ciliophora</taxon>
        <taxon>Intramacronucleata</taxon>
        <taxon>Oligohymenophorea</taxon>
        <taxon>Peniculida</taxon>
        <taxon>Parameciidae</taxon>
        <taxon>Paramecium</taxon>
    </lineage>
</organism>
<evidence type="ECO:0000256" key="2">
    <source>
        <dbReference type="SAM" id="Coils"/>
    </source>
</evidence>
<evidence type="ECO:0000313" key="4">
    <source>
        <dbReference type="EMBL" id="CAD8047414.1"/>
    </source>
</evidence>
<dbReference type="EMBL" id="CAJJDM010000008">
    <property type="protein sequence ID" value="CAD8047414.1"/>
    <property type="molecule type" value="Genomic_DNA"/>
</dbReference>
<dbReference type="PANTHER" id="PTHR10331:SF6">
    <property type="entry name" value="SPINDLE ASSEMBLY ABNORMAL 4"/>
    <property type="match status" value="1"/>
</dbReference>
<feature type="coiled-coil region" evidence="2">
    <location>
        <begin position="410"/>
        <end position="442"/>
    </location>
</feature>
<dbReference type="AlphaFoldDB" id="A0A8S1JWT5"/>
<dbReference type="Proteomes" id="UP000688137">
    <property type="component" value="Unassembled WGS sequence"/>
</dbReference>
<protein>
    <recommendedName>
        <fullName evidence="3">Centromere protein J C-terminal domain-containing protein</fullName>
    </recommendedName>
</protein>
<keyword evidence="2" id="KW-0175">Coiled coil</keyword>
<dbReference type="OMA" id="KKTEYPN"/>
<sequence>MQQRQQNDNLNFTQTNDKLMKALVEEYQISSQEQPISFQQFLQNFMDEYDNQHANEIQQYDPKNYFKDSYKHMINLVQPFNDLEQGEIIYNNNPKQQQIEYLSKNSQIKIKSKRVPKQQQILSFGLQDEDDFERIKEEEQDQSYQIIEDNRPIQRLTNQEFYQIREEESLEKKRKMNAEYLKKKSNILLACQRENAKQASKRTPLIQININQQVKQYKKFIDSNLYNKQIESQEYIEEPKEEEYENAKKYFKKEIELLQNSIDYYQNENERLRKERLELNHQFQVLKYEKDMFEYNKFNQIQELEELKKKEYEKIKKKQTVFDMIQKTHQNEPNKSLIQEIEDLKKQIEDLKAESDKKQLKLQAKKQKYQKYYKDKIEQTKYLEEQINTQQQKIAQLTQIIYDYESNSEVQELIENQKKQKLKNQQLENEKKIQDQNNQQQQAPQEIVKPVPLFELIQNKEFNFSIDDINKKIFIEEFTFNYNSFYKDYLKQSNKKEKLVEKSQRSDGKVLKIYKSGKKVVEGMKGFIKEIFPNDYVIVHFPNKDIKQELPNGIKIYYHSQNNSTQTSLPQGISVTYFSNKQLEITFVDGSKQILFQDGTKKFVNYKGEEEIFYPDGVKQTIDQDKIKKTEYPNGNVKIVNLNK</sequence>
<feature type="coiled-coil region" evidence="2">
    <location>
        <begin position="241"/>
        <end position="368"/>
    </location>
</feature>
<proteinExistence type="inferred from homology"/>